<dbReference type="AlphaFoldDB" id="A0A919Q185"/>
<dbReference type="EMBL" id="BONR01000001">
    <property type="protein sequence ID" value="GIG53774.1"/>
    <property type="molecule type" value="Genomic_DNA"/>
</dbReference>
<keyword evidence="8" id="KW-1185">Reference proteome</keyword>
<dbReference type="Gene3D" id="3.30.540.10">
    <property type="entry name" value="Fructose-1,6-Bisphosphatase, subunit A, domain 1"/>
    <property type="match status" value="1"/>
</dbReference>
<organism evidence="7 8">
    <name type="scientific">Demequina activiva</name>
    <dbReference type="NCBI Taxonomy" id="1582364"/>
    <lineage>
        <taxon>Bacteria</taxon>
        <taxon>Bacillati</taxon>
        <taxon>Actinomycetota</taxon>
        <taxon>Actinomycetes</taxon>
        <taxon>Micrococcales</taxon>
        <taxon>Demequinaceae</taxon>
        <taxon>Demequina</taxon>
    </lineage>
</organism>
<proteinExistence type="predicted"/>
<comment type="catalytic activity">
    <reaction evidence="1">
        <text>adenosine 3',5'-bisphosphate + H2O = AMP + phosphate</text>
        <dbReference type="Rhea" id="RHEA:10040"/>
        <dbReference type="ChEBI" id="CHEBI:15377"/>
        <dbReference type="ChEBI" id="CHEBI:43474"/>
        <dbReference type="ChEBI" id="CHEBI:58343"/>
        <dbReference type="ChEBI" id="CHEBI:456215"/>
        <dbReference type="EC" id="3.1.3.7"/>
    </reaction>
</comment>
<feature type="binding site" evidence="6">
    <location>
        <position position="154"/>
    </location>
    <ligand>
        <name>Mg(2+)</name>
        <dbReference type="ChEBI" id="CHEBI:18420"/>
        <label>1</label>
        <note>catalytic</note>
    </ligand>
</feature>
<comment type="caution">
    <text evidence="7">The sequence shown here is derived from an EMBL/GenBank/DDBJ whole genome shotgun (WGS) entry which is preliminary data.</text>
</comment>
<dbReference type="Gene3D" id="3.40.190.80">
    <property type="match status" value="1"/>
</dbReference>
<sequence>MDRTRGRQGTHALLGRDSGRQRVGEFDRVEKCERTRGSHGATVAPGAHKADMGVTYATATLAALGDTKGRSMSQDAHAAASIAREAGEVLLAVRAAFAVDVEPQERGKRGDAAAQARIAQLLAERFPGDDVLSEEATDTDARLSADRVWIIDPLDGTREYSEGRADWAVHVALWERGDLTAAAVAIPGEGLVLDTSSVTPAPASAVSPVRLAVSRSRPPAITEPVRAGLGAELVPMGSAGVKIAAVVRGQVDAYVHAGGQYQWDSAAPVAVARAAGLHASRIDGSPLLYNGADPYLPDLVVCRPELASRLLDLIAHATDHGETS</sequence>
<dbReference type="GO" id="GO:0050427">
    <property type="term" value="P:3'-phosphoadenosine 5'-phosphosulfate metabolic process"/>
    <property type="evidence" value="ECO:0007669"/>
    <property type="project" value="TreeGrafter"/>
</dbReference>
<dbReference type="GO" id="GO:0000103">
    <property type="term" value="P:sulfate assimilation"/>
    <property type="evidence" value="ECO:0007669"/>
    <property type="project" value="TreeGrafter"/>
</dbReference>
<evidence type="ECO:0000313" key="8">
    <source>
        <dbReference type="Proteomes" id="UP000652354"/>
    </source>
</evidence>
<evidence type="ECO:0000256" key="5">
    <source>
        <dbReference type="ARBA" id="ARBA00042530"/>
    </source>
</evidence>
<dbReference type="PRINTS" id="PR00377">
    <property type="entry name" value="IMPHPHTASES"/>
</dbReference>
<dbReference type="SUPFAM" id="SSF56655">
    <property type="entry name" value="Carbohydrate phosphatase"/>
    <property type="match status" value="1"/>
</dbReference>
<evidence type="ECO:0000256" key="2">
    <source>
        <dbReference type="ARBA" id="ARBA00022723"/>
    </source>
</evidence>
<gene>
    <name evidence="7" type="ORF">Dac01nite_05260</name>
</gene>
<dbReference type="CDD" id="cd01638">
    <property type="entry name" value="CysQ"/>
    <property type="match status" value="1"/>
</dbReference>
<dbReference type="InterPro" id="IPR050725">
    <property type="entry name" value="CysQ/Inositol_MonoPase"/>
</dbReference>
<feature type="binding site" evidence="6">
    <location>
        <position position="134"/>
    </location>
    <ligand>
        <name>Mg(2+)</name>
        <dbReference type="ChEBI" id="CHEBI:18420"/>
        <label>1</label>
        <note>catalytic</note>
    </ligand>
</feature>
<dbReference type="InterPro" id="IPR000760">
    <property type="entry name" value="Inositol_monophosphatase-like"/>
</dbReference>
<reference evidence="7" key="1">
    <citation type="submission" date="2021-01" db="EMBL/GenBank/DDBJ databases">
        <title>Whole genome shotgun sequence of Demequina activiva NBRC 110675.</title>
        <authorList>
            <person name="Komaki H."/>
            <person name="Tamura T."/>
        </authorList>
    </citation>
    <scope>NUCLEOTIDE SEQUENCE</scope>
    <source>
        <strain evidence="7">NBRC 110675</strain>
    </source>
</reference>
<evidence type="ECO:0000256" key="3">
    <source>
        <dbReference type="ARBA" id="ARBA00022842"/>
    </source>
</evidence>
<keyword evidence="3 6" id="KW-0460">Magnesium</keyword>
<accession>A0A919Q185</accession>
<feature type="binding site" evidence="6">
    <location>
        <position position="152"/>
    </location>
    <ligand>
        <name>Mg(2+)</name>
        <dbReference type="ChEBI" id="CHEBI:18420"/>
        <label>1</label>
        <note>catalytic</note>
    </ligand>
</feature>
<dbReference type="PROSITE" id="PS00629">
    <property type="entry name" value="IMP_1"/>
    <property type="match status" value="1"/>
</dbReference>
<feature type="binding site" evidence="6">
    <location>
        <position position="155"/>
    </location>
    <ligand>
        <name>Mg(2+)</name>
        <dbReference type="ChEBI" id="CHEBI:18420"/>
        <label>1</label>
        <note>catalytic</note>
    </ligand>
</feature>
<evidence type="ECO:0000256" key="6">
    <source>
        <dbReference type="PIRSR" id="PIRSR600760-2"/>
    </source>
</evidence>
<dbReference type="GO" id="GO:0008441">
    <property type="term" value="F:3'(2'),5'-bisphosphate nucleotidase activity"/>
    <property type="evidence" value="ECO:0007669"/>
    <property type="project" value="UniProtKB-EC"/>
</dbReference>
<keyword evidence="2 6" id="KW-0479">Metal-binding</keyword>
<dbReference type="PANTHER" id="PTHR43028">
    <property type="entry name" value="3'(2'),5'-BISPHOSPHATE NUCLEOTIDASE 1"/>
    <property type="match status" value="1"/>
</dbReference>
<dbReference type="InterPro" id="IPR020583">
    <property type="entry name" value="Inositol_monoP_metal-BS"/>
</dbReference>
<evidence type="ECO:0000313" key="7">
    <source>
        <dbReference type="EMBL" id="GIG53774.1"/>
    </source>
</evidence>
<dbReference type="Proteomes" id="UP000652354">
    <property type="component" value="Unassembled WGS sequence"/>
</dbReference>
<protein>
    <recommendedName>
        <fullName evidence="4">3'(2'),5-bisphosphonucleoside 3'(2')-phosphohydrolase</fullName>
    </recommendedName>
    <alternativeName>
        <fullName evidence="5">DPNPase</fullName>
    </alternativeName>
</protein>
<dbReference type="Pfam" id="PF00459">
    <property type="entry name" value="Inositol_P"/>
    <property type="match status" value="1"/>
</dbReference>
<dbReference type="PANTHER" id="PTHR43028:SF5">
    <property type="entry name" value="3'(2'),5'-BISPHOSPHATE NUCLEOTIDASE 1"/>
    <property type="match status" value="1"/>
</dbReference>
<name>A0A919Q185_9MICO</name>
<evidence type="ECO:0000256" key="4">
    <source>
        <dbReference type="ARBA" id="ARBA00041694"/>
    </source>
</evidence>
<feature type="binding site" evidence="6">
    <location>
        <position position="264"/>
    </location>
    <ligand>
        <name>Mg(2+)</name>
        <dbReference type="ChEBI" id="CHEBI:18420"/>
        <label>1</label>
        <note>catalytic</note>
    </ligand>
</feature>
<dbReference type="GO" id="GO:0046872">
    <property type="term" value="F:metal ion binding"/>
    <property type="evidence" value="ECO:0007669"/>
    <property type="project" value="UniProtKB-KW"/>
</dbReference>
<comment type="cofactor">
    <cofactor evidence="6">
        <name>Mg(2+)</name>
        <dbReference type="ChEBI" id="CHEBI:18420"/>
    </cofactor>
</comment>
<evidence type="ECO:0000256" key="1">
    <source>
        <dbReference type="ARBA" id="ARBA00001625"/>
    </source>
</evidence>